<dbReference type="InParanoid" id="A0A068V114"/>
<sequence>MEIILTSHWNHGHISFRVLGIEPDTAPVCHFFPVEHLVLVPSTSSI</sequence>
<evidence type="ECO:0000313" key="3">
    <source>
        <dbReference type="Proteomes" id="UP000295252"/>
    </source>
</evidence>
<feature type="domain" description="BURP" evidence="1">
    <location>
        <begin position="1"/>
        <end position="42"/>
    </location>
</feature>
<protein>
    <recommendedName>
        <fullName evidence="1">BURP domain-containing protein</fullName>
    </recommendedName>
</protein>
<dbReference type="PhylomeDB" id="A0A068V114"/>
<evidence type="ECO:0000313" key="2">
    <source>
        <dbReference type="EMBL" id="CDP14222.1"/>
    </source>
</evidence>
<keyword evidence="3" id="KW-1185">Reference proteome</keyword>
<dbReference type="InterPro" id="IPR004873">
    <property type="entry name" value="BURP_dom"/>
</dbReference>
<dbReference type="Proteomes" id="UP000295252">
    <property type="component" value="Chromosome VIII"/>
</dbReference>
<proteinExistence type="predicted"/>
<dbReference type="AlphaFoldDB" id="A0A068V114"/>
<evidence type="ECO:0000259" key="1">
    <source>
        <dbReference type="PROSITE" id="PS51277"/>
    </source>
</evidence>
<dbReference type="Gramene" id="CDP14222">
    <property type="protein sequence ID" value="CDP14222"/>
    <property type="gene ID" value="GSCOC_T00040493001"/>
</dbReference>
<reference evidence="3" key="1">
    <citation type="journal article" date="2014" name="Science">
        <title>The coffee genome provides insight into the convergent evolution of caffeine biosynthesis.</title>
        <authorList>
            <person name="Denoeud F."/>
            <person name="Carretero-Paulet L."/>
            <person name="Dereeper A."/>
            <person name="Droc G."/>
            <person name="Guyot R."/>
            <person name="Pietrella M."/>
            <person name="Zheng C."/>
            <person name="Alberti A."/>
            <person name="Anthony F."/>
            <person name="Aprea G."/>
            <person name="Aury J.M."/>
            <person name="Bento P."/>
            <person name="Bernard M."/>
            <person name="Bocs S."/>
            <person name="Campa C."/>
            <person name="Cenci A."/>
            <person name="Combes M.C."/>
            <person name="Crouzillat D."/>
            <person name="Da Silva C."/>
            <person name="Daddiego L."/>
            <person name="De Bellis F."/>
            <person name="Dussert S."/>
            <person name="Garsmeur O."/>
            <person name="Gayraud T."/>
            <person name="Guignon V."/>
            <person name="Jahn K."/>
            <person name="Jamilloux V."/>
            <person name="Joet T."/>
            <person name="Labadie K."/>
            <person name="Lan T."/>
            <person name="Leclercq J."/>
            <person name="Lepelley M."/>
            <person name="Leroy T."/>
            <person name="Li L.T."/>
            <person name="Librado P."/>
            <person name="Lopez L."/>
            <person name="Munoz A."/>
            <person name="Noel B."/>
            <person name="Pallavicini A."/>
            <person name="Perrotta G."/>
            <person name="Poncet V."/>
            <person name="Pot D."/>
            <person name="Priyono X."/>
            <person name="Rigoreau M."/>
            <person name="Rouard M."/>
            <person name="Rozas J."/>
            <person name="Tranchant-Dubreuil C."/>
            <person name="VanBuren R."/>
            <person name="Zhang Q."/>
            <person name="Andrade A.C."/>
            <person name="Argout X."/>
            <person name="Bertrand B."/>
            <person name="de Kochko A."/>
            <person name="Graziosi G."/>
            <person name="Henry R.J."/>
            <person name="Jayarama X."/>
            <person name="Ming R."/>
            <person name="Nagai C."/>
            <person name="Rounsley S."/>
            <person name="Sankoff D."/>
            <person name="Giuliano G."/>
            <person name="Albert V.A."/>
            <person name="Wincker P."/>
            <person name="Lashermes P."/>
        </authorList>
    </citation>
    <scope>NUCLEOTIDE SEQUENCE [LARGE SCALE GENOMIC DNA]</scope>
    <source>
        <strain evidence="3">cv. DH200-94</strain>
    </source>
</reference>
<accession>A0A068V114</accession>
<dbReference type="EMBL" id="HG739164">
    <property type="protein sequence ID" value="CDP14222.1"/>
    <property type="molecule type" value="Genomic_DNA"/>
</dbReference>
<name>A0A068V114_COFCA</name>
<gene>
    <name evidence="2" type="ORF">GSCOC_T00040493001</name>
</gene>
<dbReference type="PROSITE" id="PS51277">
    <property type="entry name" value="BURP"/>
    <property type="match status" value="1"/>
</dbReference>
<dbReference type="Pfam" id="PF03181">
    <property type="entry name" value="BURP"/>
    <property type="match status" value="1"/>
</dbReference>
<organism evidence="2 3">
    <name type="scientific">Coffea canephora</name>
    <name type="common">Robusta coffee</name>
    <dbReference type="NCBI Taxonomy" id="49390"/>
    <lineage>
        <taxon>Eukaryota</taxon>
        <taxon>Viridiplantae</taxon>
        <taxon>Streptophyta</taxon>
        <taxon>Embryophyta</taxon>
        <taxon>Tracheophyta</taxon>
        <taxon>Spermatophyta</taxon>
        <taxon>Magnoliopsida</taxon>
        <taxon>eudicotyledons</taxon>
        <taxon>Gunneridae</taxon>
        <taxon>Pentapetalae</taxon>
        <taxon>asterids</taxon>
        <taxon>lamiids</taxon>
        <taxon>Gentianales</taxon>
        <taxon>Rubiaceae</taxon>
        <taxon>Ixoroideae</taxon>
        <taxon>Gardenieae complex</taxon>
        <taxon>Bertiereae - Coffeeae clade</taxon>
        <taxon>Coffeeae</taxon>
        <taxon>Coffea</taxon>
    </lineage>
</organism>